<dbReference type="EMBL" id="BK016136">
    <property type="protein sequence ID" value="DAF97803.1"/>
    <property type="molecule type" value="Genomic_DNA"/>
</dbReference>
<name>A0A8S5UTM7_9CAUD</name>
<protein>
    <submittedName>
        <fullName evidence="2">Uncharacterized protein</fullName>
    </submittedName>
</protein>
<feature type="region of interest" description="Disordered" evidence="1">
    <location>
        <begin position="150"/>
        <end position="169"/>
    </location>
</feature>
<accession>A0A8S5UTM7</accession>
<reference evidence="2" key="1">
    <citation type="journal article" date="2021" name="Proc. Natl. Acad. Sci. U.S.A.">
        <title>A Catalog of Tens of Thousands of Viruses from Human Metagenomes Reveals Hidden Associations with Chronic Diseases.</title>
        <authorList>
            <person name="Tisza M.J."/>
            <person name="Buck C.B."/>
        </authorList>
    </citation>
    <scope>NUCLEOTIDE SEQUENCE</scope>
    <source>
        <strain evidence="2">CtYA416</strain>
    </source>
</reference>
<evidence type="ECO:0000256" key="1">
    <source>
        <dbReference type="SAM" id="MobiDB-lite"/>
    </source>
</evidence>
<proteinExistence type="predicted"/>
<evidence type="ECO:0000313" key="2">
    <source>
        <dbReference type="EMBL" id="DAF97803.1"/>
    </source>
</evidence>
<organism evidence="2">
    <name type="scientific">Myoviridae sp. ctYA416</name>
    <dbReference type="NCBI Taxonomy" id="2825125"/>
    <lineage>
        <taxon>Viruses</taxon>
        <taxon>Duplodnaviria</taxon>
        <taxon>Heunggongvirae</taxon>
        <taxon>Uroviricota</taxon>
        <taxon>Caudoviricetes</taxon>
    </lineage>
</organism>
<sequence>MLKYSANFLENFRVMRENSILKSRMMVVLDINEKQYRDLYLEYNKYNNIARKLDVSPESIIEDYNSGQDMFKIYGRSKFFTNIGAIYKFLNNSFVNYRLNENVDERNKKLFELVDIKIQPGSMTYETFGIEYGYTIDTIKCIKGWIRRHNDKKEDPTKPKRKSPTKGTKYKSIDVRDCNFIDDPEACATLARAFIGLENGKSKRHIGTVEKLSPRLMNRLESDMILYKKSPFLKKAVSLIKEGMCTIREIEEQTKTYKILNSISRNTYAIIRLGIHPKEILLKENRRAVGEYFYNGDRTYLDRIRRQRSIYQTERFLRGNDAEYDNDVNIIKHVASNSIKSAMNKFGKTEKEIKHIIDKYYIHE</sequence>